<feature type="compositionally biased region" description="Polar residues" evidence="1">
    <location>
        <begin position="1599"/>
        <end position="1615"/>
    </location>
</feature>
<gene>
    <name evidence="3" type="ORF">QR680_001246</name>
</gene>
<dbReference type="PANTHER" id="PTHR21344:SF1">
    <property type="entry name" value="RAL GTPASE-ACTIVATING PROTEIN SUBUNIT BETA"/>
    <property type="match status" value="1"/>
</dbReference>
<feature type="compositionally biased region" description="Polar residues" evidence="1">
    <location>
        <begin position="438"/>
        <end position="463"/>
    </location>
</feature>
<sequence length="1794" mass="200008">MYDEWPVLEFADVRESILSNFSTEAANNVAHLLVRELVENVDKPHSSGVKLENDQKVEWVMQVIGHAFSLPLSTAKDIETVRAAIRIYLCWSSALTTDIHSSVPEALRTHPDRYFRKMIESLRSLFLPKGKIEACAELNELHKKEMELTLRALQNLTLTTVDEYKDEVWSRSLLFLMASTDQMLSNPQLALPEGIGTLMAPELIHTLFDSWIHAAFHGFIPSPAYWRTLSTLCQRWTHHVSVVECWARKLLSLSVLIVQRMYGKDYCQIVPSDLSVLKYEHLNVPEDDDSGDCTIQCIWFRLLHLLGNPAKFLPSQNSSEENYAFIEGQKSLCYFVAVTALSKLINLFYGDSTFTIDFNECEEMYNNWVDSCKGLKEEWLKQQMHRSSSISTASSMLGDSSTLTVQHQGSTSSAAPGASSPISLASSQSAIQRKPGITTASSRSRISDRSTNQASLGMSENANLLQRPRAGQYVWHCLRNNTFYVPPRNEKSPKVNRMLELFLDILVESTIVNNRSNADDVISERSMSSVDLDNHSTGGNTGASATSNADGSSITRRSFANSTTSSSEVSSPFSSSVDYPSVDGVAAGRAAALGALCRIICAKTSKEQLPDEQLAQFYTVVHDALLERDRLMMCSLLFYSTDLFKLGLKGVEVLLPNYLMAIDIILTESMKLRLHPSIHEVEMRHACIKALAAIISWPSTFGPANIIDASYRNLTTSPYKSANALESSPTYIDLRQRILRNLVHLLRNETDPSNLHLALSLCNIFCEESCRYDLCYSRVLTESSPQQVNRKVSEHSPEPDNGGYCTSALKAIVSAICDNMCKPSWAGDLSICLAAIDTLNSFTNIHHSVLFNKKDMSTGSLIVTSLCRFIDTQLMKPPMYHSRDLHSSVVAAFSSLTIWLCSAPMLTEVEPYLLTVAETIELGLMGDKHLEAEKRKPASQRVYEAAECLFYTLFAVVGQRKPDEIVDERRLLYKYGPDAINTTRFKHFIIHQNTIVSLHEASHVIPGGIPSLFCITRTPFHGARTQIIQLRSRFDEQKSENEENVADGELSAPGRINSQASVLSSDSSLAGGVKQFEMPPGFEKSACKLDSVIPKLEGNAETDRIIAQLKSVREKISRGESIVRSTDERNVWLSSGIGQQLCKPLQPLSAGSKCSTDRVFLYDMGLLDEKSFGDDVVLLDSQSSDSFYQDLHCLVDRSPEKMIQTVYMFYVRDGQRSYIDILENSMNLQSTSGDFCRIISELGTGVEVPTHAHWTGNWSTAFSSDRKPLEKKDPVDHYIIDGLSHCLWWTDSLMEIAFVMPTERSHLFYQSASTEFVDDDGVKRRHSMLGGGFISSPSQSSSGFMSAHRGSPVSSENSFSHHHYLSVATESPFSLSPSLSVNTHSPLSSNGGLSPSRQFIPRSARRNRSRSRPSSVSSNSPPPSPNTATSSSVASSISPFGGAGKRRQQILRQNTMGEMRSASESWHHTKILARKYSESAVETSSDEATMLNPRQSMIPSFGYLKSFFRGRTEAPKIQTPTIEIIGDEEESELRSIGMIEERPELVIECASDIPNRPDIGCKHPTTAQYRRSTLLRGQTVPSCYQTRETTYLTHSIDGSTAGVETSRNSDVSQHSVSHHILKSVRTKSSSSTANSEVGTKFSHHEKPGKRSSDQRVFVVWLERIEDKHHFPLEDMFAVSDDGSCPSVRSHAYRPDYVVIYLNRFESSLVRVHIDGVWTKCGPPGPLCDGMVVSLDSVATLLRLTVMNITRRKAVELDNYQMVYNKRKSAIQDLSKKYAAKITYSEFLERLLVSN</sequence>
<feature type="domain" description="Ral GTPase-activating protein subunit alpha/beta N-terminal" evidence="2">
    <location>
        <begin position="146"/>
        <end position="263"/>
    </location>
</feature>
<feature type="compositionally biased region" description="Low complexity" evidence="1">
    <location>
        <begin position="1334"/>
        <end position="1346"/>
    </location>
</feature>
<dbReference type="InterPro" id="IPR039930">
    <property type="entry name" value="RALGAPB"/>
</dbReference>
<evidence type="ECO:0000259" key="2">
    <source>
        <dbReference type="Pfam" id="PF20412"/>
    </source>
</evidence>
<accession>A0AA39GXG3</accession>
<feature type="region of interest" description="Disordered" evidence="1">
    <location>
        <begin position="1328"/>
        <end position="1358"/>
    </location>
</feature>
<feature type="compositionally biased region" description="Polar residues" evidence="1">
    <location>
        <begin position="530"/>
        <end position="556"/>
    </location>
</feature>
<dbReference type="SUPFAM" id="SSF111347">
    <property type="entry name" value="Rap/Ran-GAP"/>
    <property type="match status" value="2"/>
</dbReference>
<comment type="caution">
    <text evidence="3">The sequence shown here is derived from an EMBL/GenBank/DDBJ whole genome shotgun (WGS) entry which is preliminary data.</text>
</comment>
<dbReference type="PANTHER" id="PTHR21344">
    <property type="entry name" value="RAL GTPASE-ACTIVATING PROTEIN SUBUNIT BETA"/>
    <property type="match status" value="1"/>
</dbReference>
<evidence type="ECO:0000313" key="4">
    <source>
        <dbReference type="Proteomes" id="UP001175271"/>
    </source>
</evidence>
<feature type="region of interest" description="Disordered" evidence="1">
    <location>
        <begin position="1378"/>
        <end position="1446"/>
    </location>
</feature>
<feature type="region of interest" description="Disordered" evidence="1">
    <location>
        <begin position="1599"/>
        <end position="1649"/>
    </location>
</feature>
<evidence type="ECO:0000313" key="3">
    <source>
        <dbReference type="EMBL" id="KAK0395363.1"/>
    </source>
</evidence>
<dbReference type="Pfam" id="PF20412">
    <property type="entry name" value="RALGAPB_N"/>
    <property type="match status" value="1"/>
</dbReference>
<dbReference type="InterPro" id="IPR046859">
    <property type="entry name" value="RGPA/RALGAPB_N"/>
</dbReference>
<dbReference type="Proteomes" id="UP001175271">
    <property type="component" value="Unassembled WGS sequence"/>
</dbReference>
<dbReference type="GO" id="GO:0051056">
    <property type="term" value="P:regulation of small GTPase mediated signal transduction"/>
    <property type="evidence" value="ECO:0007669"/>
    <property type="project" value="InterPro"/>
</dbReference>
<protein>
    <recommendedName>
        <fullName evidence="2">Ral GTPase-activating protein subunit alpha/beta N-terminal domain-containing protein</fullName>
    </recommendedName>
</protein>
<feature type="compositionally biased region" description="Basic residues" evidence="1">
    <location>
        <begin position="1616"/>
        <end position="1625"/>
    </location>
</feature>
<evidence type="ECO:0000256" key="1">
    <source>
        <dbReference type="SAM" id="MobiDB-lite"/>
    </source>
</evidence>
<reference evidence="3" key="1">
    <citation type="submission" date="2023-06" db="EMBL/GenBank/DDBJ databases">
        <title>Genomic analysis of the entomopathogenic nematode Steinernema hermaphroditum.</title>
        <authorList>
            <person name="Schwarz E.M."/>
            <person name="Heppert J.K."/>
            <person name="Baniya A."/>
            <person name="Schwartz H.T."/>
            <person name="Tan C.-H."/>
            <person name="Antoshechkin I."/>
            <person name="Sternberg P.W."/>
            <person name="Goodrich-Blair H."/>
            <person name="Dillman A.R."/>
        </authorList>
    </citation>
    <scope>NUCLEOTIDE SEQUENCE</scope>
    <source>
        <strain evidence="3">PS9179</strain>
        <tissue evidence="3">Whole animal</tissue>
    </source>
</reference>
<feature type="compositionally biased region" description="Low complexity" evidence="1">
    <location>
        <begin position="1426"/>
        <end position="1439"/>
    </location>
</feature>
<name>A0AA39GXG3_9BILA</name>
<organism evidence="3 4">
    <name type="scientific">Steinernema hermaphroditum</name>
    <dbReference type="NCBI Taxonomy" id="289476"/>
    <lineage>
        <taxon>Eukaryota</taxon>
        <taxon>Metazoa</taxon>
        <taxon>Ecdysozoa</taxon>
        <taxon>Nematoda</taxon>
        <taxon>Chromadorea</taxon>
        <taxon>Rhabditida</taxon>
        <taxon>Tylenchina</taxon>
        <taxon>Panagrolaimomorpha</taxon>
        <taxon>Strongyloidoidea</taxon>
        <taxon>Steinernematidae</taxon>
        <taxon>Steinernema</taxon>
    </lineage>
</organism>
<feature type="region of interest" description="Disordered" evidence="1">
    <location>
        <begin position="530"/>
        <end position="558"/>
    </location>
</feature>
<feature type="compositionally biased region" description="Polar residues" evidence="1">
    <location>
        <begin position="1626"/>
        <end position="1637"/>
    </location>
</feature>
<feature type="region of interest" description="Disordered" evidence="1">
    <location>
        <begin position="401"/>
        <end position="463"/>
    </location>
</feature>
<dbReference type="EMBL" id="JAUCMV010000005">
    <property type="protein sequence ID" value="KAK0395363.1"/>
    <property type="molecule type" value="Genomic_DNA"/>
</dbReference>
<feature type="compositionally biased region" description="Low complexity" evidence="1">
    <location>
        <begin position="408"/>
        <end position="431"/>
    </location>
</feature>
<keyword evidence="4" id="KW-1185">Reference proteome</keyword>
<dbReference type="GO" id="GO:0005096">
    <property type="term" value="F:GTPase activator activity"/>
    <property type="evidence" value="ECO:0007669"/>
    <property type="project" value="InterPro"/>
</dbReference>
<proteinExistence type="predicted"/>
<feature type="compositionally biased region" description="Low complexity" evidence="1">
    <location>
        <begin position="1385"/>
        <end position="1402"/>
    </location>
</feature>
<dbReference type="InterPro" id="IPR035974">
    <property type="entry name" value="Rap/Ran-GAP_sf"/>
</dbReference>